<feature type="domain" description="Lipoyl-binding" evidence="12">
    <location>
        <begin position="3"/>
        <end position="78"/>
    </location>
</feature>
<evidence type="ECO:0000256" key="3">
    <source>
        <dbReference type="ARBA" id="ARBA00007317"/>
    </source>
</evidence>
<dbReference type="EMBL" id="JBIUZV010000005">
    <property type="protein sequence ID" value="MFJ3046387.1"/>
    <property type="molecule type" value="Genomic_DNA"/>
</dbReference>
<evidence type="ECO:0000256" key="6">
    <source>
        <dbReference type="ARBA" id="ARBA00022532"/>
    </source>
</evidence>
<keyword evidence="8 11" id="KW-0450">Lipoyl</keyword>
<feature type="domain" description="Peripheral subunit-binding (PSBD)" evidence="13">
    <location>
        <begin position="114"/>
        <end position="151"/>
    </location>
</feature>
<dbReference type="SUPFAM" id="SSF52777">
    <property type="entry name" value="CoA-dependent acyltransferases"/>
    <property type="match status" value="1"/>
</dbReference>
<evidence type="ECO:0000256" key="5">
    <source>
        <dbReference type="ARBA" id="ARBA00019511"/>
    </source>
</evidence>
<dbReference type="InterPro" id="IPR004167">
    <property type="entry name" value="PSBD"/>
</dbReference>
<comment type="catalytic activity">
    <reaction evidence="10 11">
        <text>N(6)-[(R)-dihydrolipoyl]-L-lysyl-[protein] + succinyl-CoA = N(6)-[(R)-S(8)-succinyldihydrolipoyl]-L-lysyl-[protein] + CoA</text>
        <dbReference type="Rhea" id="RHEA:15213"/>
        <dbReference type="Rhea" id="RHEA-COMP:10475"/>
        <dbReference type="Rhea" id="RHEA-COMP:20092"/>
        <dbReference type="ChEBI" id="CHEBI:57287"/>
        <dbReference type="ChEBI" id="CHEBI:57292"/>
        <dbReference type="ChEBI" id="CHEBI:83100"/>
        <dbReference type="ChEBI" id="CHEBI:83120"/>
        <dbReference type="EC" id="2.3.1.61"/>
    </reaction>
</comment>
<dbReference type="Gene3D" id="2.40.50.100">
    <property type="match status" value="1"/>
</dbReference>
<organism evidence="14 15">
    <name type="scientific">Herbaspirillum chlorophenolicum</name>
    <dbReference type="NCBI Taxonomy" id="211589"/>
    <lineage>
        <taxon>Bacteria</taxon>
        <taxon>Pseudomonadati</taxon>
        <taxon>Pseudomonadota</taxon>
        <taxon>Betaproteobacteria</taxon>
        <taxon>Burkholderiales</taxon>
        <taxon>Oxalobacteraceae</taxon>
        <taxon>Herbaspirillum</taxon>
    </lineage>
</organism>
<comment type="function">
    <text evidence="1 11">E2 component of the 2-oxoglutarate dehydrogenase (OGDH) complex which catalyzes the second step in the conversion of 2-oxoglutarate to succinyl-CoA and CO(2).</text>
</comment>
<dbReference type="Pfam" id="PF00364">
    <property type="entry name" value="Biotin_lipoyl"/>
    <property type="match status" value="1"/>
</dbReference>
<keyword evidence="6 11" id="KW-0816">Tricarboxylic acid cycle</keyword>
<accession>A0ABW8EZC8</accession>
<evidence type="ECO:0000256" key="9">
    <source>
        <dbReference type="ARBA" id="ARBA00023315"/>
    </source>
</evidence>
<dbReference type="InterPro" id="IPR036625">
    <property type="entry name" value="E3-bd_dom_sf"/>
</dbReference>
<evidence type="ECO:0000256" key="4">
    <source>
        <dbReference type="ARBA" id="ARBA00012945"/>
    </source>
</evidence>
<dbReference type="GO" id="GO:0004149">
    <property type="term" value="F:dihydrolipoyllysine-residue succinyltransferase activity"/>
    <property type="evidence" value="ECO:0007669"/>
    <property type="project" value="UniProtKB-EC"/>
</dbReference>
<evidence type="ECO:0000256" key="10">
    <source>
        <dbReference type="ARBA" id="ARBA00052761"/>
    </source>
</evidence>
<dbReference type="Pfam" id="PF00198">
    <property type="entry name" value="2-oxoacid_dh"/>
    <property type="match status" value="1"/>
</dbReference>
<reference evidence="14 15" key="1">
    <citation type="submission" date="2024-10" db="EMBL/GenBank/DDBJ databases">
        <title>The Natural Products Discovery Center: Release of the First 8490 Sequenced Strains for Exploring Actinobacteria Biosynthetic Diversity.</title>
        <authorList>
            <person name="Kalkreuter E."/>
            <person name="Kautsar S.A."/>
            <person name="Yang D."/>
            <person name="Bader C.D."/>
            <person name="Teijaro C.N."/>
            <person name="Fluegel L."/>
            <person name="Davis C.M."/>
            <person name="Simpson J.R."/>
            <person name="Lauterbach L."/>
            <person name="Steele A.D."/>
            <person name="Gui C."/>
            <person name="Meng S."/>
            <person name="Li G."/>
            <person name="Viehrig K."/>
            <person name="Ye F."/>
            <person name="Su P."/>
            <person name="Kiefer A.F."/>
            <person name="Nichols A."/>
            <person name="Cepeda A.J."/>
            <person name="Yan W."/>
            <person name="Fan B."/>
            <person name="Jiang Y."/>
            <person name="Adhikari A."/>
            <person name="Zheng C.-J."/>
            <person name="Schuster L."/>
            <person name="Cowan T.M."/>
            <person name="Smanski M.J."/>
            <person name="Chevrette M.G."/>
            <person name="De Carvalho L.P.S."/>
            <person name="Shen B."/>
        </authorList>
    </citation>
    <scope>NUCLEOTIDE SEQUENCE [LARGE SCALE GENOMIC DNA]</scope>
    <source>
        <strain evidence="14 15">NPDC087045</strain>
    </source>
</reference>
<evidence type="ECO:0000256" key="1">
    <source>
        <dbReference type="ARBA" id="ARBA00004052"/>
    </source>
</evidence>
<proteinExistence type="inferred from homology"/>
<evidence type="ECO:0000313" key="14">
    <source>
        <dbReference type="EMBL" id="MFJ3046387.1"/>
    </source>
</evidence>
<dbReference type="PROSITE" id="PS51826">
    <property type="entry name" value="PSBD"/>
    <property type="match status" value="1"/>
</dbReference>
<dbReference type="EC" id="2.3.1.61" evidence="4 11"/>
<keyword evidence="7 11" id="KW-0808">Transferase</keyword>
<dbReference type="Gene3D" id="4.10.320.10">
    <property type="entry name" value="E3-binding domain"/>
    <property type="match status" value="1"/>
</dbReference>
<dbReference type="NCBIfam" id="TIGR01347">
    <property type="entry name" value="sucB"/>
    <property type="match status" value="1"/>
</dbReference>
<evidence type="ECO:0000256" key="7">
    <source>
        <dbReference type="ARBA" id="ARBA00022679"/>
    </source>
</evidence>
<dbReference type="SUPFAM" id="SSF51230">
    <property type="entry name" value="Single hybrid motif"/>
    <property type="match status" value="1"/>
</dbReference>
<evidence type="ECO:0000259" key="12">
    <source>
        <dbReference type="PROSITE" id="PS50968"/>
    </source>
</evidence>
<dbReference type="NCBIfam" id="NF004309">
    <property type="entry name" value="PRK05704.1"/>
    <property type="match status" value="1"/>
</dbReference>
<keyword evidence="9 11" id="KW-0012">Acyltransferase</keyword>
<dbReference type="PROSITE" id="PS00189">
    <property type="entry name" value="LIPOYL"/>
    <property type="match status" value="1"/>
</dbReference>
<evidence type="ECO:0000313" key="15">
    <source>
        <dbReference type="Proteomes" id="UP001617427"/>
    </source>
</evidence>
<dbReference type="SUPFAM" id="SSF47005">
    <property type="entry name" value="Peripheral subunit-binding domain of 2-oxo acid dehydrogenase complex"/>
    <property type="match status" value="1"/>
</dbReference>
<dbReference type="Pfam" id="PF02817">
    <property type="entry name" value="E3_binding"/>
    <property type="match status" value="1"/>
</dbReference>
<comment type="pathway">
    <text evidence="2 11">Amino-acid degradation; L-lysine degradation via saccharopine pathway; glutaryl-CoA from L-lysine: step 6/6.</text>
</comment>
<dbReference type="RefSeq" id="WP_402700448.1">
    <property type="nucleotide sequence ID" value="NZ_JBIUZV010000005.1"/>
</dbReference>
<comment type="caution">
    <text evidence="14">The sequence shown here is derived from an EMBL/GenBank/DDBJ whole genome shotgun (WGS) entry which is preliminary data.</text>
</comment>
<dbReference type="InterPro" id="IPR023213">
    <property type="entry name" value="CAT-like_dom_sf"/>
</dbReference>
<name>A0ABW8EZC8_9BURK</name>
<dbReference type="InterPro" id="IPR011053">
    <property type="entry name" value="Single_hybrid_motif"/>
</dbReference>
<dbReference type="Gene3D" id="3.30.559.10">
    <property type="entry name" value="Chloramphenicol acetyltransferase-like domain"/>
    <property type="match status" value="1"/>
</dbReference>
<dbReference type="InterPro" id="IPR003016">
    <property type="entry name" value="2-oxoA_DH_lipoyl-BS"/>
</dbReference>
<dbReference type="InterPro" id="IPR006255">
    <property type="entry name" value="SucB"/>
</dbReference>
<protein>
    <recommendedName>
        <fullName evidence="5 11">Dihydrolipoyllysine-residue succinyltransferase component of 2-oxoglutarate dehydrogenase complex</fullName>
        <ecNumber evidence="4 11">2.3.1.61</ecNumber>
    </recommendedName>
    <alternativeName>
        <fullName evidence="11">2-oxoglutarate dehydrogenase complex component E2</fullName>
    </alternativeName>
</protein>
<keyword evidence="15" id="KW-1185">Reference proteome</keyword>
<evidence type="ECO:0000259" key="13">
    <source>
        <dbReference type="PROSITE" id="PS51826"/>
    </source>
</evidence>
<gene>
    <name evidence="14" type="primary">odhB</name>
    <name evidence="14" type="ORF">ACIPEN_11175</name>
</gene>
<dbReference type="Proteomes" id="UP001617427">
    <property type="component" value="Unassembled WGS sequence"/>
</dbReference>
<dbReference type="PANTHER" id="PTHR43416:SF5">
    <property type="entry name" value="DIHYDROLIPOYLLYSINE-RESIDUE SUCCINYLTRANSFERASE COMPONENT OF 2-OXOGLUTARATE DEHYDROGENASE COMPLEX, MITOCHONDRIAL"/>
    <property type="match status" value="1"/>
</dbReference>
<evidence type="ECO:0000256" key="2">
    <source>
        <dbReference type="ARBA" id="ARBA00005145"/>
    </source>
</evidence>
<sequence length="411" mass="43101">MAQIEVKVPQLSESVAEATLLQWHKKVGEQVARDENLIDIETDKVVLELPAPGAGVITQILKADGATVVAGEVIAILDTEASAQTAPAAAAAAPAPQAAAPAAAAPEQANKGNVAMPAAAKLLADNNLSTAQVTGTGKDGRVTKGDVLGALSAPSAAPAAAAKPALAPVAAPSKAGLESRPEQRVPMSRLRARVAERLLQSQATNAILTTFNEINMQPVIDLRNKYKDKFEKEHGVKLGFMSFFVKAVVHALKKYPIVNASVDGNDIVYHGYFDIGVAVGSPRGLVVPVLRDADQMSIADIEKKIGEFGQKAKDGKLSIEELSGGTFTVSNGGTFGSMLSTPIINPPQSAILGIHATKDRAVVENGQVVVRPMNYFALSYDHRIIDGREAVLSLVAIKEALEDPARLLLDL</sequence>
<dbReference type="InterPro" id="IPR050537">
    <property type="entry name" value="2-oxoacid_dehydrogenase"/>
</dbReference>
<dbReference type="CDD" id="cd06849">
    <property type="entry name" value="lipoyl_domain"/>
    <property type="match status" value="1"/>
</dbReference>
<comment type="similarity">
    <text evidence="3 11">Belongs to the 2-oxoacid dehydrogenase family.</text>
</comment>
<dbReference type="PANTHER" id="PTHR43416">
    <property type="entry name" value="DIHYDROLIPOYLLYSINE-RESIDUE SUCCINYLTRANSFERASE COMPONENT OF 2-OXOGLUTARATE DEHYDROGENASE COMPLEX, MITOCHONDRIAL-RELATED"/>
    <property type="match status" value="1"/>
</dbReference>
<comment type="cofactor">
    <cofactor evidence="11">
        <name>(R)-lipoate</name>
        <dbReference type="ChEBI" id="CHEBI:83088"/>
    </cofactor>
    <text evidence="11">Binds 1 lipoyl cofactor covalently.</text>
</comment>
<dbReference type="InterPro" id="IPR000089">
    <property type="entry name" value="Biotin_lipoyl"/>
</dbReference>
<evidence type="ECO:0000256" key="11">
    <source>
        <dbReference type="RuleBase" id="RU361138"/>
    </source>
</evidence>
<dbReference type="PROSITE" id="PS50968">
    <property type="entry name" value="BIOTINYL_LIPOYL"/>
    <property type="match status" value="1"/>
</dbReference>
<evidence type="ECO:0000256" key="8">
    <source>
        <dbReference type="ARBA" id="ARBA00022823"/>
    </source>
</evidence>
<dbReference type="InterPro" id="IPR001078">
    <property type="entry name" value="2-oxoacid_DH_actylTfrase"/>
</dbReference>